<accession>A0A5J9W1W6</accession>
<sequence length="69" mass="7794">LLCRILRSCRPCVRAFVQPLFGNLFVRSSASVKGGAAAGGHRRWHHLRRPPLAVQLMHEHLPDGPRHPR</sequence>
<protein>
    <submittedName>
        <fullName evidence="1">Uncharacterized protein</fullName>
    </submittedName>
</protein>
<dbReference type="EMBL" id="RWGY01000007">
    <property type="protein sequence ID" value="TVU41923.1"/>
    <property type="molecule type" value="Genomic_DNA"/>
</dbReference>
<reference evidence="1 2" key="1">
    <citation type="journal article" date="2019" name="Sci. Rep.">
        <title>A high-quality genome of Eragrostis curvula grass provides insights into Poaceae evolution and supports new strategies to enhance forage quality.</title>
        <authorList>
            <person name="Carballo J."/>
            <person name="Santos B.A.C.M."/>
            <person name="Zappacosta D."/>
            <person name="Garbus I."/>
            <person name="Selva J.P."/>
            <person name="Gallo C.A."/>
            <person name="Diaz A."/>
            <person name="Albertini E."/>
            <person name="Caccamo M."/>
            <person name="Echenique V."/>
        </authorList>
    </citation>
    <scope>NUCLEOTIDE SEQUENCE [LARGE SCALE GENOMIC DNA]</scope>
    <source>
        <strain evidence="2">cv. Victoria</strain>
        <tissue evidence="1">Leaf</tissue>
    </source>
</reference>
<dbReference type="Gramene" id="TVU41923">
    <property type="protein sequence ID" value="TVU41923"/>
    <property type="gene ID" value="EJB05_15482"/>
</dbReference>
<gene>
    <name evidence="1" type="ORF">EJB05_15482</name>
</gene>
<evidence type="ECO:0000313" key="1">
    <source>
        <dbReference type="EMBL" id="TVU41923.1"/>
    </source>
</evidence>
<evidence type="ECO:0000313" key="2">
    <source>
        <dbReference type="Proteomes" id="UP000324897"/>
    </source>
</evidence>
<dbReference type="Proteomes" id="UP000324897">
    <property type="component" value="Chromosome 4"/>
</dbReference>
<name>A0A5J9W1W6_9POAL</name>
<feature type="non-terminal residue" evidence="1">
    <location>
        <position position="1"/>
    </location>
</feature>
<proteinExistence type="predicted"/>
<comment type="caution">
    <text evidence="1">The sequence shown here is derived from an EMBL/GenBank/DDBJ whole genome shotgun (WGS) entry which is preliminary data.</text>
</comment>
<keyword evidence="2" id="KW-1185">Reference proteome</keyword>
<dbReference type="AlphaFoldDB" id="A0A5J9W1W6"/>
<organism evidence="1 2">
    <name type="scientific">Eragrostis curvula</name>
    <name type="common">weeping love grass</name>
    <dbReference type="NCBI Taxonomy" id="38414"/>
    <lineage>
        <taxon>Eukaryota</taxon>
        <taxon>Viridiplantae</taxon>
        <taxon>Streptophyta</taxon>
        <taxon>Embryophyta</taxon>
        <taxon>Tracheophyta</taxon>
        <taxon>Spermatophyta</taxon>
        <taxon>Magnoliopsida</taxon>
        <taxon>Liliopsida</taxon>
        <taxon>Poales</taxon>
        <taxon>Poaceae</taxon>
        <taxon>PACMAD clade</taxon>
        <taxon>Chloridoideae</taxon>
        <taxon>Eragrostideae</taxon>
        <taxon>Eragrostidinae</taxon>
        <taxon>Eragrostis</taxon>
    </lineage>
</organism>